<reference evidence="2" key="2">
    <citation type="submission" date="2015-01" db="EMBL/GenBank/DDBJ databases">
        <title>Evolutionary Origins and Diversification of the Mycorrhizal Mutualists.</title>
        <authorList>
            <consortium name="DOE Joint Genome Institute"/>
            <consortium name="Mycorrhizal Genomics Consortium"/>
            <person name="Kohler A."/>
            <person name="Kuo A."/>
            <person name="Nagy L.G."/>
            <person name="Floudas D."/>
            <person name="Copeland A."/>
            <person name="Barry K.W."/>
            <person name="Cichocki N."/>
            <person name="Veneault-Fourrey C."/>
            <person name="LaButti K."/>
            <person name="Lindquist E.A."/>
            <person name="Lipzen A."/>
            <person name="Lundell T."/>
            <person name="Morin E."/>
            <person name="Murat C."/>
            <person name="Riley R."/>
            <person name="Ohm R."/>
            <person name="Sun H."/>
            <person name="Tunlid A."/>
            <person name="Henrissat B."/>
            <person name="Grigoriev I.V."/>
            <person name="Hibbett D.S."/>
            <person name="Martin F."/>
        </authorList>
    </citation>
    <scope>NUCLEOTIDE SEQUENCE [LARGE SCALE GENOMIC DNA]</scope>
    <source>
        <strain evidence="2">F 1598</strain>
    </source>
</reference>
<reference evidence="1 2" key="1">
    <citation type="submission" date="2014-04" db="EMBL/GenBank/DDBJ databases">
        <authorList>
            <consortium name="DOE Joint Genome Institute"/>
            <person name="Kuo A."/>
            <person name="Tarkka M."/>
            <person name="Buscot F."/>
            <person name="Kohler A."/>
            <person name="Nagy L.G."/>
            <person name="Floudas D."/>
            <person name="Copeland A."/>
            <person name="Barry K.W."/>
            <person name="Cichocki N."/>
            <person name="Veneault-Fourrey C."/>
            <person name="LaButti K."/>
            <person name="Lindquist E.A."/>
            <person name="Lipzen A."/>
            <person name="Lundell T."/>
            <person name="Morin E."/>
            <person name="Murat C."/>
            <person name="Sun H."/>
            <person name="Tunlid A."/>
            <person name="Henrissat B."/>
            <person name="Grigoriev I.V."/>
            <person name="Hibbett D.S."/>
            <person name="Martin F."/>
            <person name="Nordberg H.P."/>
            <person name="Cantor M.N."/>
            <person name="Hua S.X."/>
        </authorList>
    </citation>
    <scope>NUCLEOTIDE SEQUENCE [LARGE SCALE GENOMIC DNA]</scope>
    <source>
        <strain evidence="1 2">F 1598</strain>
    </source>
</reference>
<proteinExistence type="predicted"/>
<accession>A0A0C3G583</accession>
<gene>
    <name evidence="1" type="ORF">PILCRDRAFT_619</name>
</gene>
<dbReference type="EMBL" id="KN832971">
    <property type="protein sequence ID" value="KIM91425.1"/>
    <property type="molecule type" value="Genomic_DNA"/>
</dbReference>
<evidence type="ECO:0000313" key="1">
    <source>
        <dbReference type="EMBL" id="KIM91425.1"/>
    </source>
</evidence>
<sequence length="122" mass="13394">MNLKTSAGPYDTRLRMSVLQRYQMRFSHCLKLQLTRFEKSHGAFWTYGPSKAALNYITSVLAVATPAVRVVSICPGLVSTALTSHAAKGAKPEDAAQFIVDTALEESGPSPAYFNKEGKIEW</sequence>
<dbReference type="Proteomes" id="UP000054166">
    <property type="component" value="Unassembled WGS sequence"/>
</dbReference>
<dbReference type="HOGENOM" id="CLU_2027595_0_0_1"/>
<evidence type="ECO:0000313" key="2">
    <source>
        <dbReference type="Proteomes" id="UP000054166"/>
    </source>
</evidence>
<dbReference type="SUPFAM" id="SSF51735">
    <property type="entry name" value="NAD(P)-binding Rossmann-fold domains"/>
    <property type="match status" value="1"/>
</dbReference>
<organism evidence="1 2">
    <name type="scientific">Piloderma croceum (strain F 1598)</name>
    <dbReference type="NCBI Taxonomy" id="765440"/>
    <lineage>
        <taxon>Eukaryota</taxon>
        <taxon>Fungi</taxon>
        <taxon>Dikarya</taxon>
        <taxon>Basidiomycota</taxon>
        <taxon>Agaricomycotina</taxon>
        <taxon>Agaricomycetes</taxon>
        <taxon>Agaricomycetidae</taxon>
        <taxon>Atheliales</taxon>
        <taxon>Atheliaceae</taxon>
        <taxon>Piloderma</taxon>
    </lineage>
</organism>
<protein>
    <submittedName>
        <fullName evidence="1">Uncharacterized protein</fullName>
    </submittedName>
</protein>
<name>A0A0C3G583_PILCF</name>
<dbReference type="InParanoid" id="A0A0C3G583"/>
<dbReference type="OrthoDB" id="2929096at2759"/>
<dbReference type="Gene3D" id="3.40.50.720">
    <property type="entry name" value="NAD(P)-binding Rossmann-like Domain"/>
    <property type="match status" value="1"/>
</dbReference>
<dbReference type="AlphaFoldDB" id="A0A0C3G583"/>
<dbReference type="InterPro" id="IPR036291">
    <property type="entry name" value="NAD(P)-bd_dom_sf"/>
</dbReference>
<dbReference type="PRINTS" id="PR00081">
    <property type="entry name" value="GDHRDH"/>
</dbReference>
<dbReference type="InterPro" id="IPR002347">
    <property type="entry name" value="SDR_fam"/>
</dbReference>
<keyword evidence="2" id="KW-1185">Reference proteome</keyword>